<sequence length="346" mass="39897">MPHSHHSHSGQFCRHAKDNLEDVVLEAIRQGFEVYGLSEHAPRYRVEDLFPEEADLTPSDLLQTYLEFLSTASSLKRKYASQISLLISLETDYITHLDLLHTTKLLSDHPEIDYIVGSVHHVNGISIDFSRSTFLRAVQACVQGKEGRTMDPGPPPSLDLGDTTNRELQDGYMPIQEEMVVFLDRYFDQQYKMIDQFEPEVIGHFDLCFLWTPAFSTSIKSIDKLWEKVERNIKRVISYGGLFEANSASLRKGWETSYPSKQILNLIISLGGKICLSDDSHGVSYVGLNYTRMRDYLLSQGVTEVWYLVSSAKDKQEYDEDIRNDRRRVFARKMPDWEKHAFWADK</sequence>
<evidence type="ECO:0000313" key="10">
    <source>
        <dbReference type="EMBL" id="OBR89286.1"/>
    </source>
</evidence>
<keyword evidence="6 8" id="KW-0368">Histidine biosynthesis</keyword>
<dbReference type="Proteomes" id="UP000078595">
    <property type="component" value="Chromosome 1"/>
</dbReference>
<name>A0A1A6AGU5_9TREE</name>
<dbReference type="Gene3D" id="3.20.20.140">
    <property type="entry name" value="Metal-dependent hydrolases"/>
    <property type="match status" value="1"/>
</dbReference>
<dbReference type="GO" id="GO:0004401">
    <property type="term" value="F:histidinol-phosphatase activity"/>
    <property type="evidence" value="ECO:0007669"/>
    <property type="project" value="UniProtKB-UniRule"/>
</dbReference>
<dbReference type="RefSeq" id="XP_018267128.1">
    <property type="nucleotide sequence ID" value="XM_018404474.1"/>
</dbReference>
<dbReference type="UniPathway" id="UPA00031">
    <property type="reaction ID" value="UER00013"/>
</dbReference>
<organism evidence="10">
    <name type="scientific">Kwoniella dejecticola CBS 10117</name>
    <dbReference type="NCBI Taxonomy" id="1296121"/>
    <lineage>
        <taxon>Eukaryota</taxon>
        <taxon>Fungi</taxon>
        <taxon>Dikarya</taxon>
        <taxon>Basidiomycota</taxon>
        <taxon>Agaricomycotina</taxon>
        <taxon>Tremellomycetes</taxon>
        <taxon>Tremellales</taxon>
        <taxon>Cryptococcaceae</taxon>
        <taxon>Kwoniella</taxon>
    </lineage>
</organism>
<evidence type="ECO:0000256" key="7">
    <source>
        <dbReference type="ARBA" id="ARBA00049158"/>
    </source>
</evidence>
<dbReference type="GeneID" id="28964810"/>
<reference evidence="11" key="3">
    <citation type="submission" date="2024-02" db="EMBL/GenBank/DDBJ databases">
        <title>Comparative genomics of Cryptococcus and Kwoniella reveals pathogenesis evolution and contrasting modes of karyotype evolution via chromosome fusion or intercentromeric recombination.</title>
        <authorList>
            <person name="Coelho M.A."/>
            <person name="David-Palma M."/>
            <person name="Shea T."/>
            <person name="Bowers K."/>
            <person name="McGinley-Smith S."/>
            <person name="Mohammad A.W."/>
            <person name="Gnirke A."/>
            <person name="Yurkov A.M."/>
            <person name="Nowrousian M."/>
            <person name="Sun S."/>
            <person name="Cuomo C.A."/>
            <person name="Heitman J."/>
        </authorList>
    </citation>
    <scope>NUCLEOTIDE SEQUENCE</scope>
    <source>
        <strain evidence="11">CBS 10117</strain>
    </source>
</reference>
<keyword evidence="5 8" id="KW-0378">Hydrolase</keyword>
<keyword evidence="4 8" id="KW-0028">Amino-acid biosynthesis</keyword>
<dbReference type="InterPro" id="IPR010140">
    <property type="entry name" value="Histidinol_P_phosphatase_HisJ"/>
</dbReference>
<dbReference type="GO" id="GO:0005737">
    <property type="term" value="C:cytoplasm"/>
    <property type="evidence" value="ECO:0007669"/>
    <property type="project" value="TreeGrafter"/>
</dbReference>
<reference evidence="11" key="2">
    <citation type="submission" date="2013-07" db="EMBL/GenBank/DDBJ databases">
        <authorList>
            <consortium name="The Broad Institute Genome Sequencing Platform"/>
            <person name="Cuomo C."/>
            <person name="Litvintseva A."/>
            <person name="Chen Y."/>
            <person name="Heitman J."/>
            <person name="Sun S."/>
            <person name="Springer D."/>
            <person name="Dromer F."/>
            <person name="Young S.K."/>
            <person name="Zeng Q."/>
            <person name="Gargeya S."/>
            <person name="Fitzgerald M."/>
            <person name="Abouelleil A."/>
            <person name="Alvarado L."/>
            <person name="Berlin A.M."/>
            <person name="Chapman S.B."/>
            <person name="Dewar J."/>
            <person name="Goldberg J."/>
            <person name="Griggs A."/>
            <person name="Gujja S."/>
            <person name="Hansen M."/>
            <person name="Howarth C."/>
            <person name="Imamovic A."/>
            <person name="Larimer J."/>
            <person name="McCowan C."/>
            <person name="Murphy C."/>
            <person name="Pearson M."/>
            <person name="Priest M."/>
            <person name="Roberts A."/>
            <person name="Saif S."/>
            <person name="Shea T."/>
            <person name="Sykes S."/>
            <person name="Wortman J."/>
            <person name="Nusbaum C."/>
            <person name="Birren B."/>
        </authorList>
    </citation>
    <scope>NUCLEOTIDE SEQUENCE</scope>
    <source>
        <strain evidence="11">CBS 10117</strain>
    </source>
</reference>
<comment type="similarity">
    <text evidence="2 8">Belongs to the PHP hydrolase family. HisK subfamily.</text>
</comment>
<evidence type="ECO:0000256" key="5">
    <source>
        <dbReference type="ARBA" id="ARBA00022801"/>
    </source>
</evidence>
<dbReference type="KEGG" id="kdj:28964810"/>
<evidence type="ECO:0000256" key="2">
    <source>
        <dbReference type="ARBA" id="ARBA00009152"/>
    </source>
</evidence>
<comment type="catalytic activity">
    <reaction evidence="7 8">
        <text>L-histidinol phosphate + H2O = L-histidinol + phosphate</text>
        <dbReference type="Rhea" id="RHEA:14465"/>
        <dbReference type="ChEBI" id="CHEBI:15377"/>
        <dbReference type="ChEBI" id="CHEBI:43474"/>
        <dbReference type="ChEBI" id="CHEBI:57699"/>
        <dbReference type="ChEBI" id="CHEBI:57980"/>
        <dbReference type="EC" id="3.1.3.15"/>
    </reaction>
</comment>
<dbReference type="SUPFAM" id="SSF89550">
    <property type="entry name" value="PHP domain-like"/>
    <property type="match status" value="1"/>
</dbReference>
<dbReference type="EC" id="3.1.3.15" evidence="3 8"/>
<dbReference type="CDD" id="cd12110">
    <property type="entry name" value="PHP_HisPPase_Hisj_like"/>
    <property type="match status" value="1"/>
</dbReference>
<dbReference type="STRING" id="1296121.A0A1A6AGU5"/>
<evidence type="ECO:0000256" key="3">
    <source>
        <dbReference type="ARBA" id="ARBA00013085"/>
    </source>
</evidence>
<protein>
    <recommendedName>
        <fullName evidence="3 8">Histidinol-phosphatase</fullName>
        <shortName evidence="8">HolPase</shortName>
        <ecNumber evidence="3 8">3.1.3.15</ecNumber>
    </recommendedName>
</protein>
<dbReference type="NCBIfam" id="TIGR01856">
    <property type="entry name" value="hisJ_fam"/>
    <property type="match status" value="2"/>
</dbReference>
<evidence type="ECO:0000313" key="11">
    <source>
        <dbReference type="EMBL" id="WWC58564.1"/>
    </source>
</evidence>
<dbReference type="VEuPathDB" id="FungiDB:I303_01111"/>
<dbReference type="InterPro" id="IPR004013">
    <property type="entry name" value="PHP_dom"/>
</dbReference>
<feature type="domain" description="PHP" evidence="9">
    <location>
        <begin position="5"/>
        <end position="247"/>
    </location>
</feature>
<comment type="pathway">
    <text evidence="1 8">Amino-acid biosynthesis; L-histidine biosynthesis; L-histidine from 5-phospho-alpha-D-ribose 1-diphosphate: step 8/9.</text>
</comment>
<evidence type="ECO:0000256" key="8">
    <source>
        <dbReference type="RuleBase" id="RU366003"/>
    </source>
</evidence>
<dbReference type="OrthoDB" id="5957391at2759"/>
<evidence type="ECO:0000256" key="4">
    <source>
        <dbReference type="ARBA" id="ARBA00022605"/>
    </source>
</evidence>
<accession>A0A1A6AGU5</accession>
<reference evidence="10" key="1">
    <citation type="submission" date="2013-07" db="EMBL/GenBank/DDBJ databases">
        <title>The Genome Sequence of Cryptococcus dejecticola CBS10117.</title>
        <authorList>
            <consortium name="The Broad Institute Genome Sequencing Platform"/>
            <person name="Cuomo C."/>
            <person name="Litvintseva A."/>
            <person name="Chen Y."/>
            <person name="Heitman J."/>
            <person name="Sun S."/>
            <person name="Springer D."/>
            <person name="Dromer F."/>
            <person name="Young S.K."/>
            <person name="Zeng Q."/>
            <person name="Gargeya S."/>
            <person name="Fitzgerald M."/>
            <person name="Abouelleil A."/>
            <person name="Alvarado L."/>
            <person name="Berlin A.M."/>
            <person name="Chapman S.B."/>
            <person name="Dewar J."/>
            <person name="Goldberg J."/>
            <person name="Griggs A."/>
            <person name="Gujja S."/>
            <person name="Hansen M."/>
            <person name="Howarth C."/>
            <person name="Imamovic A."/>
            <person name="Larimer J."/>
            <person name="McCowan C."/>
            <person name="Murphy C."/>
            <person name="Pearson M."/>
            <person name="Priest M."/>
            <person name="Roberts A."/>
            <person name="Saif S."/>
            <person name="Shea T."/>
            <person name="Sykes S."/>
            <person name="Wortman J."/>
            <person name="Nusbaum C."/>
            <person name="Birren B."/>
        </authorList>
    </citation>
    <scope>NUCLEOTIDE SEQUENCE [LARGE SCALE GENOMIC DNA]</scope>
    <source>
        <strain evidence="10">CBS 10117</strain>
    </source>
</reference>
<proteinExistence type="inferred from homology"/>
<dbReference type="PANTHER" id="PTHR21039:SF0">
    <property type="entry name" value="HISTIDINOL-PHOSPHATASE"/>
    <property type="match status" value="1"/>
</dbReference>
<dbReference type="Pfam" id="PF02811">
    <property type="entry name" value="PHP"/>
    <property type="match status" value="1"/>
</dbReference>
<dbReference type="AlphaFoldDB" id="A0A1A6AGU5"/>
<keyword evidence="12" id="KW-1185">Reference proteome</keyword>
<evidence type="ECO:0000256" key="6">
    <source>
        <dbReference type="ARBA" id="ARBA00023102"/>
    </source>
</evidence>
<dbReference type="InterPro" id="IPR016195">
    <property type="entry name" value="Pol/histidinol_Pase-like"/>
</dbReference>
<dbReference type="PANTHER" id="PTHR21039">
    <property type="entry name" value="HISTIDINOL PHOSPHATASE-RELATED"/>
    <property type="match status" value="1"/>
</dbReference>
<dbReference type="EMBL" id="CP144530">
    <property type="protein sequence ID" value="WWC58564.1"/>
    <property type="molecule type" value="Genomic_DNA"/>
</dbReference>
<evidence type="ECO:0000259" key="9">
    <source>
        <dbReference type="Pfam" id="PF02811"/>
    </source>
</evidence>
<evidence type="ECO:0000313" key="12">
    <source>
        <dbReference type="Proteomes" id="UP000078595"/>
    </source>
</evidence>
<dbReference type="GO" id="GO:0000105">
    <property type="term" value="P:L-histidine biosynthetic process"/>
    <property type="evidence" value="ECO:0007669"/>
    <property type="project" value="UniProtKB-UniRule"/>
</dbReference>
<evidence type="ECO:0000256" key="1">
    <source>
        <dbReference type="ARBA" id="ARBA00004970"/>
    </source>
</evidence>
<gene>
    <name evidence="10" type="ORF">I303_01111</name>
    <name evidence="11" type="ORF">I303_101107</name>
</gene>
<dbReference type="EMBL" id="KI894027">
    <property type="protein sequence ID" value="OBR89286.1"/>
    <property type="molecule type" value="Genomic_DNA"/>
</dbReference>